<dbReference type="PANTHER" id="PTHR24198">
    <property type="entry name" value="ANKYRIN REPEAT AND PROTEIN KINASE DOMAIN-CONTAINING PROTEIN"/>
    <property type="match status" value="1"/>
</dbReference>
<sequence>MADSTWQAHKAEIEQLYIKDGKTLHEVKRKLESMRGFRRSKKQYERAFTKWGFKKYKMNPQRWKYINVKLQKRKRQSDVFVYGERYLPERIRKGISRHGHVSTVELYSAPSPETPEGIVVCTPEPSGNVILEWPRELPWQQFLRITGSQSRPEYVPSVSTAGQFALHSNDMQIPKSYLIGEMESILPWADNRSGIQIAKCLTVLMPEEYEGQHYVSSEVLLRSDHLIGQQECQKMFLYLLSNNILDFRNKIMMRLFQGFGLDAREGTRELLFISSITASVAAERLFGRALKTGDLNTVEMLLKAGMDPHTPMLDDSLRPLTPLEYVAFSDRHARSVSHQMTRLLLSYHAQPNKHLGKHSALQRATSSKDKRLMDILLSRGAAISSHTLKAAAETSDASVVRILVDAALTVNQRIQFNDENWGAMLGKAVHESNLEMARSFLSWGADVNALQPLRGARDERQTTVLGIAAYAGDIPMLELLLANGAVVNPELPGGSSSSPLGLAVDEGRAEAVRILLSRGGDVNASHSVPFGGKDIQTNIMGLAAARGHVSILELLLDADSVVNPHFVDGNLHAYPLVIAVYYGHESATRFLLDAGADPDIPIEIWTSNGIRRPLGSLFECSLFKGQLNVCRDFLNAGAAVTGLALQDYYSASLQKFIHQQDFESSIQLLQLDIHLNHAYGAFGRSPSTPLGAAIEVGNIEMINTLRRAGATDLGLALYRIGNMETAEYLASAGALNSIMLSVGDHIILNAISAKDKQLACYLLDWALEQQSRVIIDIMFRPRSTHPGPLEVAINTQQLGLAKTLVAHGAPVTNGALEWCDKTIANTCLRYISCPFRRQNHDPSPILRFPSR</sequence>
<dbReference type="PROSITE" id="PS50297">
    <property type="entry name" value="ANK_REP_REGION"/>
    <property type="match status" value="1"/>
</dbReference>
<keyword evidence="2 3" id="KW-0040">ANK repeat</keyword>
<keyword evidence="6" id="KW-1185">Reference proteome</keyword>
<dbReference type="Pfam" id="PF00023">
    <property type="entry name" value="Ank"/>
    <property type="match status" value="1"/>
</dbReference>
<dbReference type="EMBL" id="KV878211">
    <property type="protein sequence ID" value="OJJ36417.1"/>
    <property type="molecule type" value="Genomic_DNA"/>
</dbReference>
<dbReference type="AlphaFoldDB" id="A0A1L9RNK4"/>
<keyword evidence="1" id="KW-0677">Repeat</keyword>
<dbReference type="InterPro" id="IPR025676">
    <property type="entry name" value="Clr5_dom"/>
</dbReference>
<dbReference type="GeneID" id="63746392"/>
<feature type="repeat" description="ANK" evidence="3">
    <location>
        <begin position="495"/>
        <end position="527"/>
    </location>
</feature>
<organism evidence="5 6">
    <name type="scientific">Aspergillus wentii DTO 134E9</name>
    <dbReference type="NCBI Taxonomy" id="1073089"/>
    <lineage>
        <taxon>Eukaryota</taxon>
        <taxon>Fungi</taxon>
        <taxon>Dikarya</taxon>
        <taxon>Ascomycota</taxon>
        <taxon>Pezizomycotina</taxon>
        <taxon>Eurotiomycetes</taxon>
        <taxon>Eurotiomycetidae</taxon>
        <taxon>Eurotiales</taxon>
        <taxon>Aspergillaceae</taxon>
        <taxon>Aspergillus</taxon>
        <taxon>Aspergillus subgen. Cremei</taxon>
    </lineage>
</organism>
<dbReference type="Proteomes" id="UP000184383">
    <property type="component" value="Unassembled WGS sequence"/>
</dbReference>
<name>A0A1L9RNK4_ASPWE</name>
<dbReference type="SMART" id="SM00248">
    <property type="entry name" value="ANK"/>
    <property type="match status" value="9"/>
</dbReference>
<dbReference type="OrthoDB" id="194358at2759"/>
<dbReference type="PANTHER" id="PTHR24198:SF165">
    <property type="entry name" value="ANKYRIN REPEAT-CONTAINING PROTEIN-RELATED"/>
    <property type="match status" value="1"/>
</dbReference>
<evidence type="ECO:0000256" key="2">
    <source>
        <dbReference type="ARBA" id="ARBA00023043"/>
    </source>
</evidence>
<dbReference type="STRING" id="1073089.A0A1L9RNK4"/>
<dbReference type="SUPFAM" id="SSF48403">
    <property type="entry name" value="Ankyrin repeat"/>
    <property type="match status" value="2"/>
</dbReference>
<evidence type="ECO:0000259" key="4">
    <source>
        <dbReference type="Pfam" id="PF14420"/>
    </source>
</evidence>
<feature type="domain" description="Clr5" evidence="4">
    <location>
        <begin position="3"/>
        <end position="55"/>
    </location>
</feature>
<proteinExistence type="predicted"/>
<dbReference type="Gene3D" id="1.25.40.20">
    <property type="entry name" value="Ankyrin repeat-containing domain"/>
    <property type="match status" value="2"/>
</dbReference>
<dbReference type="Pfam" id="PF12796">
    <property type="entry name" value="Ank_2"/>
    <property type="match status" value="1"/>
</dbReference>
<evidence type="ECO:0000256" key="3">
    <source>
        <dbReference type="PROSITE-ProRule" id="PRU00023"/>
    </source>
</evidence>
<evidence type="ECO:0000256" key="1">
    <source>
        <dbReference type="ARBA" id="ARBA00022737"/>
    </source>
</evidence>
<dbReference type="RefSeq" id="XP_040690093.1">
    <property type="nucleotide sequence ID" value="XM_040830544.1"/>
</dbReference>
<protein>
    <recommendedName>
        <fullName evidence="4">Clr5 domain-containing protein</fullName>
    </recommendedName>
</protein>
<dbReference type="InterPro" id="IPR002110">
    <property type="entry name" value="Ankyrin_rpt"/>
</dbReference>
<reference evidence="6" key="1">
    <citation type="journal article" date="2017" name="Genome Biol.">
        <title>Comparative genomics reveals high biological diversity and specific adaptations in the industrially and medically important fungal genus Aspergillus.</title>
        <authorList>
            <person name="de Vries R.P."/>
            <person name="Riley R."/>
            <person name="Wiebenga A."/>
            <person name="Aguilar-Osorio G."/>
            <person name="Amillis S."/>
            <person name="Uchima C.A."/>
            <person name="Anderluh G."/>
            <person name="Asadollahi M."/>
            <person name="Askin M."/>
            <person name="Barry K."/>
            <person name="Battaglia E."/>
            <person name="Bayram O."/>
            <person name="Benocci T."/>
            <person name="Braus-Stromeyer S.A."/>
            <person name="Caldana C."/>
            <person name="Canovas D."/>
            <person name="Cerqueira G.C."/>
            <person name="Chen F."/>
            <person name="Chen W."/>
            <person name="Choi C."/>
            <person name="Clum A."/>
            <person name="Dos Santos R.A."/>
            <person name="Damasio A.R."/>
            <person name="Diallinas G."/>
            <person name="Emri T."/>
            <person name="Fekete E."/>
            <person name="Flipphi M."/>
            <person name="Freyberg S."/>
            <person name="Gallo A."/>
            <person name="Gournas C."/>
            <person name="Habgood R."/>
            <person name="Hainaut M."/>
            <person name="Harispe M.L."/>
            <person name="Henrissat B."/>
            <person name="Hilden K.S."/>
            <person name="Hope R."/>
            <person name="Hossain A."/>
            <person name="Karabika E."/>
            <person name="Karaffa L."/>
            <person name="Karanyi Z."/>
            <person name="Krasevec N."/>
            <person name="Kuo A."/>
            <person name="Kusch H."/>
            <person name="LaButti K."/>
            <person name="Lagendijk E.L."/>
            <person name="Lapidus A."/>
            <person name="Levasseur A."/>
            <person name="Lindquist E."/>
            <person name="Lipzen A."/>
            <person name="Logrieco A.F."/>
            <person name="MacCabe A."/>
            <person name="Maekelae M.R."/>
            <person name="Malavazi I."/>
            <person name="Melin P."/>
            <person name="Meyer V."/>
            <person name="Mielnichuk N."/>
            <person name="Miskei M."/>
            <person name="Molnar A.P."/>
            <person name="Mule G."/>
            <person name="Ngan C.Y."/>
            <person name="Orejas M."/>
            <person name="Orosz E."/>
            <person name="Ouedraogo J.P."/>
            <person name="Overkamp K.M."/>
            <person name="Park H.-S."/>
            <person name="Perrone G."/>
            <person name="Piumi F."/>
            <person name="Punt P.J."/>
            <person name="Ram A.F."/>
            <person name="Ramon A."/>
            <person name="Rauscher S."/>
            <person name="Record E."/>
            <person name="Riano-Pachon D.M."/>
            <person name="Robert V."/>
            <person name="Roehrig J."/>
            <person name="Ruller R."/>
            <person name="Salamov A."/>
            <person name="Salih N.S."/>
            <person name="Samson R.A."/>
            <person name="Sandor E."/>
            <person name="Sanguinetti M."/>
            <person name="Schuetze T."/>
            <person name="Sepcic K."/>
            <person name="Shelest E."/>
            <person name="Sherlock G."/>
            <person name="Sophianopoulou V."/>
            <person name="Squina F.M."/>
            <person name="Sun H."/>
            <person name="Susca A."/>
            <person name="Todd R.B."/>
            <person name="Tsang A."/>
            <person name="Unkles S.E."/>
            <person name="van de Wiele N."/>
            <person name="van Rossen-Uffink D."/>
            <person name="Oliveira J.V."/>
            <person name="Vesth T.C."/>
            <person name="Visser J."/>
            <person name="Yu J.-H."/>
            <person name="Zhou M."/>
            <person name="Andersen M.R."/>
            <person name="Archer D.B."/>
            <person name="Baker S.E."/>
            <person name="Benoit I."/>
            <person name="Brakhage A.A."/>
            <person name="Braus G.H."/>
            <person name="Fischer R."/>
            <person name="Frisvad J.C."/>
            <person name="Goldman G.H."/>
            <person name="Houbraken J."/>
            <person name="Oakley B."/>
            <person name="Pocsi I."/>
            <person name="Scazzocchio C."/>
            <person name="Seiboth B."/>
            <person name="vanKuyk P.A."/>
            <person name="Wortman J."/>
            <person name="Dyer P.S."/>
            <person name="Grigoriev I.V."/>
        </authorList>
    </citation>
    <scope>NUCLEOTIDE SEQUENCE [LARGE SCALE GENOMIC DNA]</scope>
    <source>
        <strain evidence="6">DTO 134E9</strain>
    </source>
</reference>
<dbReference type="PROSITE" id="PS50088">
    <property type="entry name" value="ANK_REPEAT"/>
    <property type="match status" value="1"/>
</dbReference>
<dbReference type="Pfam" id="PF14420">
    <property type="entry name" value="Clr5"/>
    <property type="match status" value="1"/>
</dbReference>
<gene>
    <name evidence="5" type="ORF">ASPWEDRAFT_169940</name>
</gene>
<evidence type="ECO:0000313" key="6">
    <source>
        <dbReference type="Proteomes" id="UP000184383"/>
    </source>
</evidence>
<dbReference type="VEuPathDB" id="FungiDB:ASPWEDRAFT_169940"/>
<accession>A0A1L9RNK4</accession>
<dbReference type="InterPro" id="IPR036770">
    <property type="entry name" value="Ankyrin_rpt-contain_sf"/>
</dbReference>
<evidence type="ECO:0000313" key="5">
    <source>
        <dbReference type="EMBL" id="OJJ36417.1"/>
    </source>
</evidence>